<evidence type="ECO:0000313" key="4">
    <source>
        <dbReference type="EMBL" id="MBT2990841.1"/>
    </source>
</evidence>
<dbReference type="Proteomes" id="UP000770889">
    <property type="component" value="Unassembled WGS sequence"/>
</dbReference>
<keyword evidence="2" id="KW-1133">Transmembrane helix</keyword>
<comment type="caution">
    <text evidence="4">The sequence shown here is derived from an EMBL/GenBank/DDBJ whole genome shotgun (WGS) entry which is preliminary data.</text>
</comment>
<gene>
    <name evidence="4" type="ORF">KME65_17930</name>
</gene>
<keyword evidence="2" id="KW-0472">Membrane</keyword>
<name>A0A944QX02_9GAMM</name>
<feature type="compositionally biased region" description="Basic and acidic residues" evidence="1">
    <location>
        <begin position="101"/>
        <end position="113"/>
    </location>
</feature>
<feature type="domain" description="Type II secretion system protein GspB C-terminal" evidence="3">
    <location>
        <begin position="241"/>
        <end position="291"/>
    </location>
</feature>
<dbReference type="AlphaFoldDB" id="A0A944QX02"/>
<feature type="compositionally biased region" description="Basic and acidic residues" evidence="1">
    <location>
        <begin position="7"/>
        <end position="18"/>
    </location>
</feature>
<dbReference type="GO" id="GO:0015627">
    <property type="term" value="C:type II protein secretion system complex"/>
    <property type="evidence" value="ECO:0007669"/>
    <property type="project" value="InterPro"/>
</dbReference>
<dbReference type="InterPro" id="IPR032389">
    <property type="entry name" value="GspB_C"/>
</dbReference>
<feature type="compositionally biased region" description="Basic and acidic residues" evidence="1">
    <location>
        <begin position="129"/>
        <end position="146"/>
    </location>
</feature>
<feature type="compositionally biased region" description="Polar residues" evidence="1">
    <location>
        <begin position="85"/>
        <end position="98"/>
    </location>
</feature>
<reference evidence="4 5" key="1">
    <citation type="submission" date="2021-05" db="EMBL/GenBank/DDBJ databases">
        <title>Genetic and Functional Diversity in Clade A Lucinid endosymbionts from the Bahamas.</title>
        <authorList>
            <person name="Giani N.M."/>
            <person name="Engel A.S."/>
            <person name="Campbell B.J."/>
        </authorList>
    </citation>
    <scope>NUCLEOTIDE SEQUENCE [LARGE SCALE GENOMIC DNA]</scope>
    <source>
        <strain evidence="4">LUC16012Gg_MoonRockCtena</strain>
    </source>
</reference>
<protein>
    <submittedName>
        <fullName evidence="4">General secretion pathway protein GspB</fullName>
    </submittedName>
</protein>
<feature type="region of interest" description="Disordered" evidence="1">
    <location>
        <begin position="67"/>
        <end position="193"/>
    </location>
</feature>
<dbReference type="EMBL" id="JAHHGM010000022">
    <property type="protein sequence ID" value="MBT2990841.1"/>
    <property type="molecule type" value="Genomic_DNA"/>
</dbReference>
<evidence type="ECO:0000256" key="2">
    <source>
        <dbReference type="SAM" id="Phobius"/>
    </source>
</evidence>
<evidence type="ECO:0000313" key="5">
    <source>
        <dbReference type="Proteomes" id="UP000770889"/>
    </source>
</evidence>
<keyword evidence="2" id="KW-0812">Transmembrane</keyword>
<evidence type="ECO:0000256" key="1">
    <source>
        <dbReference type="SAM" id="MobiDB-lite"/>
    </source>
</evidence>
<proteinExistence type="predicted"/>
<evidence type="ECO:0000259" key="3">
    <source>
        <dbReference type="Pfam" id="PF16537"/>
    </source>
</evidence>
<organism evidence="4 5">
    <name type="scientific">Candidatus Thiodiazotropha taylori</name>
    <dbReference type="NCBI Taxonomy" id="2792791"/>
    <lineage>
        <taxon>Bacteria</taxon>
        <taxon>Pseudomonadati</taxon>
        <taxon>Pseudomonadota</taxon>
        <taxon>Gammaproteobacteria</taxon>
        <taxon>Chromatiales</taxon>
        <taxon>Sedimenticolaceae</taxon>
        <taxon>Candidatus Thiodiazotropha</taxon>
    </lineage>
</organism>
<feature type="transmembrane region" description="Helical" evidence="2">
    <location>
        <begin position="37"/>
        <end position="57"/>
    </location>
</feature>
<sequence length="301" mass="32976">MSSILDALERASQERQPGKENILPQTQLPDKRESMPILLLAIVLVLLSILVILWLLLPAGDGGGGPLSQTKQVQIEAEEPRSTREATQTGGVETTQAEQPAVKKDRLTAERIRSSSRPNQQPLVSEAVLSEKQRSKGRDLPKRNVETARPSQRRAAAQVDQSPSVPSAAEPKSSPVVAIAKPPSAGITPERTDASAKADNAGLDAVEPAVADESENQEAAKAEIPLIWELEQGLRNKLEQLKTTIHVYNDEPSQRFVIIDMRRYSEGDTLGSSGYRLHEINRDGIIVDYGNGFVRLLRDKY</sequence>
<feature type="region of interest" description="Disordered" evidence="1">
    <location>
        <begin position="1"/>
        <end position="27"/>
    </location>
</feature>
<dbReference type="Pfam" id="PF16537">
    <property type="entry name" value="T2SSB"/>
    <property type="match status" value="1"/>
</dbReference>
<accession>A0A944QX02</accession>